<dbReference type="Pfam" id="PF01636">
    <property type="entry name" value="APH"/>
    <property type="match status" value="1"/>
</dbReference>
<accession>A0ABM9NF05</accession>
<organism evidence="2 3">
    <name type="scientific">Candidatus Methylocalor cossyra</name>
    <dbReference type="NCBI Taxonomy" id="3108543"/>
    <lineage>
        <taxon>Bacteria</taxon>
        <taxon>Pseudomonadati</taxon>
        <taxon>Pseudomonadota</taxon>
        <taxon>Gammaproteobacteria</taxon>
        <taxon>Methylococcales</taxon>
        <taxon>Methylococcaceae</taxon>
        <taxon>Candidatus Methylocalor</taxon>
    </lineage>
</organism>
<name>A0ABM9NF05_9GAMM</name>
<gene>
    <name evidence="2" type="ORF">MECH1_V1_0385</name>
</gene>
<sequence>MPESPSPPWLRGLLEPAAYPHATGPIELRETHISWVLLAGDFAYKIKKPVNLGFLDFSTLELRRWFCTEELRLNRRYAGNLYRAVVPITGSPEHPRVSGTGSAFEYAVAMRRFDDAQLFDRLLDAHRLLPEHLERLAETVAAFHASTERATAADHHGLPERQQQAAEINFTTIHPRLDDPFDRTRLDALWAWTRAEFARRAPLLEQRKQQGLVRECHGDLHLGNIVLLDGQPTPFDGIEFNEDFRWIDTMSELAFLAMDLEARGEVALAYRFLNRYLELSGDYPGMALLDYFRLYRAMVRAKIAQLCRDQAGTAEGKAHWLRRYRGYVEFGLRLIKGKRPFLLITHGVSGSGKSHLTARLADCLSAIRLRSDLERKRLAGLAAEAQSGSGLGDGLYSAAMTERTYQYLAATAEALLAAGHSVIIDATHLKHQQRLQQRRVAERCDAAFLILDCQAPRELLRARVRSRAAAGTDPSEADLAVLEQQLAQREVPTEDERPFVVTVDTSQPQAMEGLPERVRKFLESIPGMAAP</sequence>
<dbReference type="SUPFAM" id="SSF56112">
    <property type="entry name" value="Protein kinase-like (PK-like)"/>
    <property type="match status" value="1"/>
</dbReference>
<dbReference type="PANTHER" id="PTHR43883:SF1">
    <property type="entry name" value="GLUCONOKINASE"/>
    <property type="match status" value="1"/>
</dbReference>
<dbReference type="InterPro" id="IPR052732">
    <property type="entry name" value="Cell-binding_unc_protein"/>
</dbReference>
<dbReference type="RefSeq" id="WP_348758747.1">
    <property type="nucleotide sequence ID" value="NZ_OZ026884.1"/>
</dbReference>
<dbReference type="Gene3D" id="3.40.50.300">
    <property type="entry name" value="P-loop containing nucleotide triphosphate hydrolases"/>
    <property type="match status" value="1"/>
</dbReference>
<dbReference type="PANTHER" id="PTHR43883">
    <property type="entry name" value="SLR0207 PROTEIN"/>
    <property type="match status" value="1"/>
</dbReference>
<evidence type="ECO:0000313" key="2">
    <source>
        <dbReference type="EMBL" id="CAL1239161.1"/>
    </source>
</evidence>
<dbReference type="EMBL" id="OZ026884">
    <property type="protein sequence ID" value="CAL1239161.1"/>
    <property type="molecule type" value="Genomic_DNA"/>
</dbReference>
<dbReference type="Gene3D" id="3.90.1200.10">
    <property type="match status" value="1"/>
</dbReference>
<keyword evidence="3" id="KW-1185">Reference proteome</keyword>
<protein>
    <submittedName>
        <fullName evidence="2">APH domain-containing protein</fullName>
    </submittedName>
</protein>
<dbReference type="Proteomes" id="UP001497493">
    <property type="component" value="Chromosome"/>
</dbReference>
<evidence type="ECO:0000313" key="3">
    <source>
        <dbReference type="Proteomes" id="UP001497493"/>
    </source>
</evidence>
<proteinExistence type="predicted"/>
<dbReference type="InterPro" id="IPR002575">
    <property type="entry name" value="Aminoglycoside_PTrfase"/>
</dbReference>
<feature type="domain" description="Aminoglycoside phosphotransferase" evidence="1">
    <location>
        <begin position="106"/>
        <end position="289"/>
    </location>
</feature>
<dbReference type="Pfam" id="PF13671">
    <property type="entry name" value="AAA_33"/>
    <property type="match status" value="1"/>
</dbReference>
<dbReference type="SUPFAM" id="SSF52540">
    <property type="entry name" value="P-loop containing nucleoside triphosphate hydrolases"/>
    <property type="match status" value="1"/>
</dbReference>
<dbReference type="InterPro" id="IPR011009">
    <property type="entry name" value="Kinase-like_dom_sf"/>
</dbReference>
<reference evidence="2 3" key="1">
    <citation type="submission" date="2024-04" db="EMBL/GenBank/DDBJ databases">
        <authorList>
            <person name="Cremers G."/>
        </authorList>
    </citation>
    <scope>NUCLEOTIDE SEQUENCE [LARGE SCALE GENOMIC DNA]</scope>
    <source>
        <strain evidence="2">MeCH1-AG</strain>
    </source>
</reference>
<dbReference type="InterPro" id="IPR027417">
    <property type="entry name" value="P-loop_NTPase"/>
</dbReference>
<evidence type="ECO:0000259" key="1">
    <source>
        <dbReference type="Pfam" id="PF01636"/>
    </source>
</evidence>